<evidence type="ECO:0000313" key="3">
    <source>
        <dbReference type="Proteomes" id="UP000019376"/>
    </source>
</evidence>
<feature type="region of interest" description="Disordered" evidence="1">
    <location>
        <begin position="28"/>
        <end position="51"/>
    </location>
</feature>
<reference evidence="2 3" key="1">
    <citation type="journal article" date="2013" name="PLoS ONE">
        <title>Genomic and secretomic analyses reveal unique features of the lignocellulolytic enzyme system of Penicillium decumbens.</title>
        <authorList>
            <person name="Liu G."/>
            <person name="Zhang L."/>
            <person name="Wei X."/>
            <person name="Zou G."/>
            <person name="Qin Y."/>
            <person name="Ma L."/>
            <person name="Li J."/>
            <person name="Zheng H."/>
            <person name="Wang S."/>
            <person name="Wang C."/>
            <person name="Xun L."/>
            <person name="Zhao G.-P."/>
            <person name="Zhou Z."/>
            <person name="Qu Y."/>
        </authorList>
    </citation>
    <scope>NUCLEOTIDE SEQUENCE [LARGE SCALE GENOMIC DNA]</scope>
    <source>
        <strain evidence="3">114-2 / CGMCC 5302</strain>
    </source>
</reference>
<evidence type="ECO:0000313" key="2">
    <source>
        <dbReference type="EMBL" id="EPS30138.1"/>
    </source>
</evidence>
<accession>S8AV77</accession>
<evidence type="ECO:0000256" key="1">
    <source>
        <dbReference type="SAM" id="MobiDB-lite"/>
    </source>
</evidence>
<organism evidence="2 3">
    <name type="scientific">Penicillium oxalicum (strain 114-2 / CGMCC 5302)</name>
    <name type="common">Penicillium decumbens</name>
    <dbReference type="NCBI Taxonomy" id="933388"/>
    <lineage>
        <taxon>Eukaryota</taxon>
        <taxon>Fungi</taxon>
        <taxon>Dikarya</taxon>
        <taxon>Ascomycota</taxon>
        <taxon>Pezizomycotina</taxon>
        <taxon>Eurotiomycetes</taxon>
        <taxon>Eurotiomycetidae</taxon>
        <taxon>Eurotiales</taxon>
        <taxon>Aspergillaceae</taxon>
        <taxon>Penicillium</taxon>
    </lineage>
</organism>
<name>S8AV77_PENO1</name>
<sequence length="92" mass="10200">MFTRVAGQPGSLWAGGDRAKFQLYRPLSGNTAQRGRKRTVPSRGPKSPEELGAIHDMTAKDYHSVKIPTTLISSLSCTLTMYMFMYVPQIHG</sequence>
<dbReference type="AlphaFoldDB" id="S8AV77"/>
<keyword evidence="3" id="KW-1185">Reference proteome</keyword>
<dbReference type="HOGENOM" id="CLU_2413997_0_0_1"/>
<proteinExistence type="predicted"/>
<protein>
    <submittedName>
        <fullName evidence="2">Uncharacterized protein</fullName>
    </submittedName>
</protein>
<dbReference type="EMBL" id="KB644412">
    <property type="protein sequence ID" value="EPS30138.1"/>
    <property type="molecule type" value="Genomic_DNA"/>
</dbReference>
<gene>
    <name evidence="2" type="ORF">PDE_05088</name>
</gene>
<dbReference type="Proteomes" id="UP000019376">
    <property type="component" value="Unassembled WGS sequence"/>
</dbReference>